<dbReference type="Pfam" id="PF08263">
    <property type="entry name" value="LRRNT_2"/>
    <property type="match status" value="1"/>
</dbReference>
<dbReference type="FunFam" id="3.80.10.10:FF:000676">
    <property type="entry name" value="LRR receptor-like serine/threonine-protein kinase FLS2"/>
    <property type="match status" value="1"/>
</dbReference>
<keyword evidence="10" id="KW-0732">Signal</keyword>
<dbReference type="InterPro" id="IPR055414">
    <property type="entry name" value="LRR_R13L4/SHOC2-like"/>
</dbReference>
<dbReference type="SMART" id="SM00220">
    <property type="entry name" value="S_TKc"/>
    <property type="match status" value="1"/>
</dbReference>
<dbReference type="InterPro" id="IPR051809">
    <property type="entry name" value="Plant_receptor-like_S/T_kinase"/>
</dbReference>
<evidence type="ECO:0000256" key="4">
    <source>
        <dbReference type="ARBA" id="ARBA00022475"/>
    </source>
</evidence>
<dbReference type="FunFam" id="3.80.10.10:FF:001158">
    <property type="entry name" value="Leucine-rich repeat protein kinase family protein"/>
    <property type="match status" value="1"/>
</dbReference>
<dbReference type="GO" id="GO:0004674">
    <property type="term" value="F:protein serine/threonine kinase activity"/>
    <property type="evidence" value="ECO:0007669"/>
    <property type="project" value="UniProtKB-KW"/>
</dbReference>
<evidence type="ECO:0000256" key="15">
    <source>
        <dbReference type="ARBA" id="ARBA00022989"/>
    </source>
</evidence>
<keyword evidence="8" id="KW-0808">Transferase</keyword>
<dbReference type="InterPro" id="IPR008271">
    <property type="entry name" value="Ser/Thr_kinase_AS"/>
</dbReference>
<dbReference type="PROSITE" id="PS50011">
    <property type="entry name" value="PROTEIN_KINASE_DOM"/>
    <property type="match status" value="1"/>
</dbReference>
<dbReference type="PANTHER" id="PTHR27008:SF499">
    <property type="entry name" value="OS06G0581500 PROTEIN"/>
    <property type="match status" value="1"/>
</dbReference>
<dbReference type="InterPro" id="IPR032675">
    <property type="entry name" value="LRR_dom_sf"/>
</dbReference>
<proteinExistence type="inferred from homology"/>
<dbReference type="FunFam" id="3.30.200.20:FF:000432">
    <property type="entry name" value="LRR receptor-like serine/threonine-protein kinase EFR"/>
    <property type="match status" value="1"/>
</dbReference>
<dbReference type="PROSITE" id="PS00107">
    <property type="entry name" value="PROTEIN_KINASE_ATP"/>
    <property type="match status" value="1"/>
</dbReference>
<dbReference type="EC" id="2.7.11.1" evidence="3"/>
<comment type="catalytic activity">
    <reaction evidence="20">
        <text>L-seryl-[protein] + ATP = O-phospho-L-seryl-[protein] + ADP + H(+)</text>
        <dbReference type="Rhea" id="RHEA:17989"/>
        <dbReference type="Rhea" id="RHEA-COMP:9863"/>
        <dbReference type="Rhea" id="RHEA-COMP:11604"/>
        <dbReference type="ChEBI" id="CHEBI:15378"/>
        <dbReference type="ChEBI" id="CHEBI:29999"/>
        <dbReference type="ChEBI" id="CHEBI:30616"/>
        <dbReference type="ChEBI" id="CHEBI:83421"/>
        <dbReference type="ChEBI" id="CHEBI:456216"/>
        <dbReference type="EC" id="2.7.11.1"/>
    </reaction>
</comment>
<evidence type="ECO:0000313" key="25">
    <source>
        <dbReference type="Proteomes" id="UP000825729"/>
    </source>
</evidence>
<comment type="caution">
    <text evidence="24">The sequence shown here is derived from an EMBL/GenBank/DDBJ whole genome shotgun (WGS) entry which is preliminary data.</text>
</comment>
<evidence type="ECO:0000256" key="3">
    <source>
        <dbReference type="ARBA" id="ARBA00012513"/>
    </source>
</evidence>
<keyword evidence="15 22" id="KW-1133">Transmembrane helix</keyword>
<evidence type="ECO:0000256" key="16">
    <source>
        <dbReference type="ARBA" id="ARBA00023136"/>
    </source>
</evidence>
<keyword evidence="4" id="KW-1003">Cell membrane</keyword>
<comment type="catalytic activity">
    <reaction evidence="19">
        <text>L-threonyl-[protein] + ATP = O-phospho-L-threonyl-[protein] + ADP + H(+)</text>
        <dbReference type="Rhea" id="RHEA:46608"/>
        <dbReference type="Rhea" id="RHEA-COMP:11060"/>
        <dbReference type="Rhea" id="RHEA-COMP:11605"/>
        <dbReference type="ChEBI" id="CHEBI:15378"/>
        <dbReference type="ChEBI" id="CHEBI:30013"/>
        <dbReference type="ChEBI" id="CHEBI:30616"/>
        <dbReference type="ChEBI" id="CHEBI:61977"/>
        <dbReference type="ChEBI" id="CHEBI:456216"/>
        <dbReference type="EC" id="2.7.11.1"/>
    </reaction>
</comment>
<evidence type="ECO:0000256" key="9">
    <source>
        <dbReference type="ARBA" id="ARBA00022692"/>
    </source>
</evidence>
<evidence type="ECO:0000256" key="12">
    <source>
        <dbReference type="ARBA" id="ARBA00022741"/>
    </source>
</evidence>
<dbReference type="Pfam" id="PF13855">
    <property type="entry name" value="LRR_8"/>
    <property type="match status" value="2"/>
</dbReference>
<dbReference type="InterPro" id="IPR017441">
    <property type="entry name" value="Protein_kinase_ATP_BS"/>
</dbReference>
<dbReference type="SMART" id="SM00369">
    <property type="entry name" value="LRR_TYP"/>
    <property type="match status" value="7"/>
</dbReference>
<dbReference type="Pfam" id="PF00560">
    <property type="entry name" value="LRR_1"/>
    <property type="match status" value="2"/>
</dbReference>
<comment type="similarity">
    <text evidence="2">Belongs to the protein kinase superfamily. Ser/Thr protein kinase family.</text>
</comment>
<evidence type="ECO:0000256" key="5">
    <source>
        <dbReference type="ARBA" id="ARBA00022527"/>
    </source>
</evidence>
<evidence type="ECO:0000256" key="2">
    <source>
        <dbReference type="ARBA" id="ARBA00008684"/>
    </source>
</evidence>
<keyword evidence="13" id="KW-0418">Kinase</keyword>
<evidence type="ECO:0000256" key="11">
    <source>
        <dbReference type="ARBA" id="ARBA00022737"/>
    </source>
</evidence>
<keyword evidence="17" id="KW-0675">Receptor</keyword>
<accession>A0AAV7EYG9</accession>
<keyword evidence="11" id="KW-0677">Repeat</keyword>
<name>A0AAV7EYG9_ARIFI</name>
<sequence>MEVSSSLMNSRFSWSSILCRCTNLIFFLHASASATFSPDETQRLALLDFKNKISSDPNRVLSSWNDSVHFCEWKGINCTRERRVSGLDLRSQSLVGTLSPSLSNLTFLTVITLRNNSLFGRIPPELGKLSRLQRLILQENRFDGEIPPNLSNCSALQVLDLTGNELQGSIPDQIGYLPNLFSLQLSLTNLSGRIPPSFGNLSSLQELYMGRTNLEGNIPSELGRLPTLFVLQISQNRLTGTIPSSIYNLSTLELLSVTDNQLHGSIPPDLGLRLPNLQALYMAKNFFNGPIPVSLPNASNLIEVYFSNNDLTGPAPANLGTLKFLRILSLGGNLLGNGEPDDLKFITSLTNCTSLLVFTIQENRFGGVMPHSIANLSRHLDRLALGQNRISGSIPEEIGNLANLTLIAMDRNLLTGPIPPAIGKLKKLEVLLLSQNNFSGPIPSSVGNMTELIYLDLDGNQLDGIVPPILGNCQNLEGLNLSHNMLTGAIPGEIGSISSISVYLDLSGNLLTGSLPPEMGSLKNLGELDVSDNRLSGAIPSSIVGCVRLESLRMSENLLQGSLPPLLSDLKGLRLLDLSHNNLSGQIPEYIGYFPDEQSLQVLNLSNNNFSGRIPKFLGNFSSLRVLVLSFNNFEGEVPKGGIFRNANAISVAGNRYLCGGISELRLPACPVLSTQKRRRFSAVHTAVAAILAVLSVVLCILVCLLLVRKSRRKNSSSLRGRTLKVSYSELNRANLEDRYLTVSYAVLFEATDGFSSANLLGVGAFGSVYKGLLNQGETPVAVKVLNLDQQGALRSFVAECEALKKIRHRNLVKILTSCSSIDRSGSEFRALVLEYMPNGSLDDWLHTAGQHPQGILNFSHRLNIAIDVASALEYLHHYLQTPVIHCDIKPSNVLLDEDMTARVSDFGVAKILLDSGGDSSGAQTKSIALRGSIGYVAPEYGMGGEISAKGDVYSFGILLLEMFTGKRPTDGMFKEGESLHEFAKRALFNHCVADAADPQIADAEHWLLKNSPSSRDSRSPLEKHLTSVIELGVLCSGDSARERPEMGEVTVRLRAVRDLVADHHPFEIMKEAPRF</sequence>
<dbReference type="AlphaFoldDB" id="A0AAV7EYG9"/>
<dbReference type="InterPro" id="IPR013210">
    <property type="entry name" value="LRR_N_plant-typ"/>
</dbReference>
<evidence type="ECO:0000256" key="7">
    <source>
        <dbReference type="ARBA" id="ARBA00022614"/>
    </source>
</evidence>
<dbReference type="FunFam" id="3.80.10.10:FF:000233">
    <property type="entry name" value="Leucine-rich repeat receptor-like protein kinase TDR"/>
    <property type="match status" value="1"/>
</dbReference>
<dbReference type="InterPro" id="IPR000719">
    <property type="entry name" value="Prot_kinase_dom"/>
</dbReference>
<evidence type="ECO:0000256" key="13">
    <source>
        <dbReference type="ARBA" id="ARBA00022777"/>
    </source>
</evidence>
<dbReference type="Pfam" id="PF07714">
    <property type="entry name" value="PK_Tyr_Ser-Thr"/>
    <property type="match status" value="1"/>
</dbReference>
<keyword evidence="18" id="KW-0325">Glycoprotein</keyword>
<dbReference type="InterPro" id="IPR011009">
    <property type="entry name" value="Kinase-like_dom_sf"/>
</dbReference>
<dbReference type="Gene3D" id="3.80.10.10">
    <property type="entry name" value="Ribonuclease Inhibitor"/>
    <property type="match status" value="3"/>
</dbReference>
<dbReference type="EMBL" id="JAINDJ010000003">
    <property type="protein sequence ID" value="KAG9453965.1"/>
    <property type="molecule type" value="Genomic_DNA"/>
</dbReference>
<evidence type="ECO:0000256" key="17">
    <source>
        <dbReference type="ARBA" id="ARBA00023170"/>
    </source>
</evidence>
<feature type="binding site" evidence="21">
    <location>
        <position position="784"/>
    </location>
    <ligand>
        <name>ATP</name>
        <dbReference type="ChEBI" id="CHEBI:30616"/>
    </ligand>
</feature>
<keyword evidence="6" id="KW-0597">Phosphoprotein</keyword>
<evidence type="ECO:0000256" key="20">
    <source>
        <dbReference type="ARBA" id="ARBA00048679"/>
    </source>
</evidence>
<dbReference type="SUPFAM" id="SSF52058">
    <property type="entry name" value="L domain-like"/>
    <property type="match status" value="2"/>
</dbReference>
<dbReference type="PROSITE" id="PS00108">
    <property type="entry name" value="PROTEIN_KINASE_ST"/>
    <property type="match status" value="1"/>
</dbReference>
<dbReference type="PANTHER" id="PTHR27008">
    <property type="entry name" value="OS04G0122200 PROTEIN"/>
    <property type="match status" value="1"/>
</dbReference>
<dbReference type="FunFam" id="1.10.510.10:FF:000358">
    <property type="entry name" value="Putative leucine-rich repeat receptor-like serine/threonine-protein kinase"/>
    <property type="match status" value="1"/>
</dbReference>
<keyword evidence="25" id="KW-1185">Reference proteome</keyword>
<protein>
    <recommendedName>
        <fullName evidence="3">non-specific serine/threonine protein kinase</fullName>
        <ecNumber evidence="3">2.7.11.1</ecNumber>
    </recommendedName>
</protein>
<dbReference type="Pfam" id="PF23598">
    <property type="entry name" value="LRR_14"/>
    <property type="match status" value="1"/>
</dbReference>
<evidence type="ECO:0000256" key="14">
    <source>
        <dbReference type="ARBA" id="ARBA00022840"/>
    </source>
</evidence>
<keyword evidence="16 22" id="KW-0472">Membrane</keyword>
<evidence type="ECO:0000256" key="8">
    <source>
        <dbReference type="ARBA" id="ARBA00022679"/>
    </source>
</evidence>
<dbReference type="Proteomes" id="UP000825729">
    <property type="component" value="Unassembled WGS sequence"/>
</dbReference>
<evidence type="ECO:0000256" key="22">
    <source>
        <dbReference type="SAM" id="Phobius"/>
    </source>
</evidence>
<keyword evidence="5" id="KW-0723">Serine/threonine-protein kinase</keyword>
<dbReference type="Gene3D" id="3.30.200.20">
    <property type="entry name" value="Phosphorylase Kinase, domain 1"/>
    <property type="match status" value="1"/>
</dbReference>
<keyword evidence="9 22" id="KW-0812">Transmembrane</keyword>
<feature type="domain" description="Protein kinase" evidence="23">
    <location>
        <begin position="755"/>
        <end position="1028"/>
    </location>
</feature>
<evidence type="ECO:0000256" key="19">
    <source>
        <dbReference type="ARBA" id="ARBA00047899"/>
    </source>
</evidence>
<dbReference type="Gene3D" id="1.10.510.10">
    <property type="entry name" value="Transferase(Phosphotransferase) domain 1"/>
    <property type="match status" value="1"/>
</dbReference>
<evidence type="ECO:0000256" key="1">
    <source>
        <dbReference type="ARBA" id="ARBA00004162"/>
    </source>
</evidence>
<reference evidence="24 25" key="1">
    <citation type="submission" date="2021-07" db="EMBL/GenBank/DDBJ databases">
        <title>The Aristolochia fimbriata genome: insights into angiosperm evolution, floral development and chemical biosynthesis.</title>
        <authorList>
            <person name="Jiao Y."/>
        </authorList>
    </citation>
    <scope>NUCLEOTIDE SEQUENCE [LARGE SCALE GENOMIC DNA]</scope>
    <source>
        <strain evidence="24">IBCAS-2021</strain>
        <tissue evidence="24">Leaf</tissue>
    </source>
</reference>
<dbReference type="InterPro" id="IPR001245">
    <property type="entry name" value="Ser-Thr/Tyr_kinase_cat_dom"/>
</dbReference>
<comment type="subcellular location">
    <subcellularLocation>
        <location evidence="1">Cell membrane</location>
        <topology evidence="1">Single-pass membrane protein</topology>
    </subcellularLocation>
</comment>
<organism evidence="24 25">
    <name type="scientific">Aristolochia fimbriata</name>
    <name type="common">White veined hardy Dutchman's pipe vine</name>
    <dbReference type="NCBI Taxonomy" id="158543"/>
    <lineage>
        <taxon>Eukaryota</taxon>
        <taxon>Viridiplantae</taxon>
        <taxon>Streptophyta</taxon>
        <taxon>Embryophyta</taxon>
        <taxon>Tracheophyta</taxon>
        <taxon>Spermatophyta</taxon>
        <taxon>Magnoliopsida</taxon>
        <taxon>Magnoliidae</taxon>
        <taxon>Piperales</taxon>
        <taxon>Aristolochiaceae</taxon>
        <taxon>Aristolochia</taxon>
    </lineage>
</organism>
<evidence type="ECO:0000313" key="24">
    <source>
        <dbReference type="EMBL" id="KAG9453965.1"/>
    </source>
</evidence>
<evidence type="ECO:0000256" key="6">
    <source>
        <dbReference type="ARBA" id="ARBA00022553"/>
    </source>
</evidence>
<evidence type="ECO:0000259" key="23">
    <source>
        <dbReference type="PROSITE" id="PS50011"/>
    </source>
</evidence>
<evidence type="ECO:0000256" key="10">
    <source>
        <dbReference type="ARBA" id="ARBA00022729"/>
    </source>
</evidence>
<gene>
    <name evidence="24" type="ORF">H6P81_006869</name>
</gene>
<dbReference type="InterPro" id="IPR001611">
    <property type="entry name" value="Leu-rich_rpt"/>
</dbReference>
<keyword evidence="7" id="KW-0433">Leucine-rich repeat</keyword>
<keyword evidence="12 21" id="KW-0547">Nucleotide-binding</keyword>
<dbReference type="InterPro" id="IPR003591">
    <property type="entry name" value="Leu-rich_rpt_typical-subtyp"/>
</dbReference>
<evidence type="ECO:0000256" key="18">
    <source>
        <dbReference type="ARBA" id="ARBA00023180"/>
    </source>
</evidence>
<feature type="transmembrane region" description="Helical" evidence="22">
    <location>
        <begin position="687"/>
        <end position="708"/>
    </location>
</feature>
<evidence type="ECO:0000256" key="21">
    <source>
        <dbReference type="PROSITE-ProRule" id="PRU10141"/>
    </source>
</evidence>
<dbReference type="GO" id="GO:0005886">
    <property type="term" value="C:plasma membrane"/>
    <property type="evidence" value="ECO:0007669"/>
    <property type="project" value="UniProtKB-SubCell"/>
</dbReference>
<dbReference type="GO" id="GO:0009791">
    <property type="term" value="P:post-embryonic development"/>
    <property type="evidence" value="ECO:0007669"/>
    <property type="project" value="UniProtKB-ARBA"/>
</dbReference>
<dbReference type="SUPFAM" id="SSF56112">
    <property type="entry name" value="Protein kinase-like (PK-like)"/>
    <property type="match status" value="1"/>
</dbReference>
<dbReference type="GO" id="GO:0005524">
    <property type="term" value="F:ATP binding"/>
    <property type="evidence" value="ECO:0007669"/>
    <property type="project" value="UniProtKB-UniRule"/>
</dbReference>
<keyword evidence="14 21" id="KW-0067">ATP-binding</keyword>